<accession>A0A9P7YPR1</accession>
<dbReference type="AlphaFoldDB" id="A0A9P7YPR1"/>
<proteinExistence type="predicted"/>
<evidence type="ECO:0000313" key="2">
    <source>
        <dbReference type="Proteomes" id="UP000824998"/>
    </source>
</evidence>
<keyword evidence="2" id="KW-1185">Reference proteome</keyword>
<name>A0A9P7YPR1_9HELO</name>
<sequence length="78" mass="8734">DAENEAFVSMIKNVEQDLSETERLLKLESVNTQLQSGSEKLPYVRGVVINTTAALYEIGDWVERARNNEGDTVATFQT</sequence>
<comment type="caution">
    <text evidence="1">The sequence shown here is derived from an EMBL/GenBank/DDBJ whole genome shotgun (WGS) entry which is preliminary data.</text>
</comment>
<feature type="non-terminal residue" evidence="1">
    <location>
        <position position="78"/>
    </location>
</feature>
<organism evidence="1 2">
    <name type="scientific">Amylocarpus encephaloides</name>
    <dbReference type="NCBI Taxonomy" id="45428"/>
    <lineage>
        <taxon>Eukaryota</taxon>
        <taxon>Fungi</taxon>
        <taxon>Dikarya</taxon>
        <taxon>Ascomycota</taxon>
        <taxon>Pezizomycotina</taxon>
        <taxon>Leotiomycetes</taxon>
        <taxon>Helotiales</taxon>
        <taxon>Helotiales incertae sedis</taxon>
        <taxon>Amylocarpus</taxon>
    </lineage>
</organism>
<dbReference type="Proteomes" id="UP000824998">
    <property type="component" value="Unassembled WGS sequence"/>
</dbReference>
<dbReference type="OrthoDB" id="5140048at2759"/>
<evidence type="ECO:0000313" key="1">
    <source>
        <dbReference type="EMBL" id="KAG9236975.1"/>
    </source>
</evidence>
<dbReference type="EMBL" id="MU251395">
    <property type="protein sequence ID" value="KAG9236975.1"/>
    <property type="molecule type" value="Genomic_DNA"/>
</dbReference>
<protein>
    <submittedName>
        <fullName evidence="1">Uncharacterized protein</fullName>
    </submittedName>
</protein>
<gene>
    <name evidence="1" type="ORF">BJ875DRAFT_346039</name>
</gene>
<reference evidence="1" key="1">
    <citation type="journal article" date="2021" name="IMA Fungus">
        <title>Genomic characterization of three marine fungi, including Emericellopsis atlantica sp. nov. with signatures of a generalist lifestyle and marine biomass degradation.</title>
        <authorList>
            <person name="Hagestad O.C."/>
            <person name="Hou L."/>
            <person name="Andersen J.H."/>
            <person name="Hansen E.H."/>
            <person name="Altermark B."/>
            <person name="Li C."/>
            <person name="Kuhnert E."/>
            <person name="Cox R.J."/>
            <person name="Crous P.W."/>
            <person name="Spatafora J.W."/>
            <person name="Lail K."/>
            <person name="Amirebrahimi M."/>
            <person name="Lipzen A."/>
            <person name="Pangilinan J."/>
            <person name="Andreopoulos W."/>
            <person name="Hayes R.D."/>
            <person name="Ng V."/>
            <person name="Grigoriev I.V."/>
            <person name="Jackson S.A."/>
            <person name="Sutton T.D.S."/>
            <person name="Dobson A.D.W."/>
            <person name="Rama T."/>
        </authorList>
    </citation>
    <scope>NUCLEOTIDE SEQUENCE</scope>
    <source>
        <strain evidence="1">TRa018bII</strain>
    </source>
</reference>
<feature type="non-terminal residue" evidence="1">
    <location>
        <position position="1"/>
    </location>
</feature>